<keyword evidence="2" id="KW-1185">Reference proteome</keyword>
<accession>A0A427XXY6</accession>
<dbReference type="AlphaFoldDB" id="A0A427XXY6"/>
<reference evidence="1 2" key="1">
    <citation type="submission" date="2018-11" db="EMBL/GenBank/DDBJ databases">
        <title>Genome sequence of Saitozyma podzolica DSM 27192.</title>
        <authorList>
            <person name="Aliyu H."/>
            <person name="Gorte O."/>
            <person name="Ochsenreither K."/>
        </authorList>
    </citation>
    <scope>NUCLEOTIDE SEQUENCE [LARGE SCALE GENOMIC DNA]</scope>
    <source>
        <strain evidence="1 2">DSM 27192</strain>
    </source>
</reference>
<dbReference type="EMBL" id="RSCD01000024">
    <property type="protein sequence ID" value="RSH83683.1"/>
    <property type="molecule type" value="Genomic_DNA"/>
</dbReference>
<proteinExistence type="predicted"/>
<comment type="caution">
    <text evidence="1">The sequence shown here is derived from an EMBL/GenBank/DDBJ whole genome shotgun (WGS) entry which is preliminary data.</text>
</comment>
<gene>
    <name evidence="1" type="ORF">EHS25_005587</name>
</gene>
<sequence>MHEMARLMEARNGQYKDVRDIEFAEDERRRRIKPHSQVILIKSTEFGWIQFVKGPQDAIIAAEAWIGSFAFWAWFQDENPPLTA</sequence>
<dbReference type="Proteomes" id="UP000279259">
    <property type="component" value="Unassembled WGS sequence"/>
</dbReference>
<evidence type="ECO:0000313" key="2">
    <source>
        <dbReference type="Proteomes" id="UP000279259"/>
    </source>
</evidence>
<name>A0A427XXY6_9TREE</name>
<organism evidence="1 2">
    <name type="scientific">Saitozyma podzolica</name>
    <dbReference type="NCBI Taxonomy" id="1890683"/>
    <lineage>
        <taxon>Eukaryota</taxon>
        <taxon>Fungi</taxon>
        <taxon>Dikarya</taxon>
        <taxon>Basidiomycota</taxon>
        <taxon>Agaricomycotina</taxon>
        <taxon>Tremellomycetes</taxon>
        <taxon>Tremellales</taxon>
        <taxon>Trimorphomycetaceae</taxon>
        <taxon>Saitozyma</taxon>
    </lineage>
</organism>
<evidence type="ECO:0000313" key="1">
    <source>
        <dbReference type="EMBL" id="RSH83683.1"/>
    </source>
</evidence>
<protein>
    <submittedName>
        <fullName evidence="1">Uncharacterized protein</fullName>
    </submittedName>
</protein>
<dbReference type="STRING" id="1890683.A0A427XXY6"/>